<name>A0A7G2C1M4_9TRYP</name>
<keyword evidence="7" id="KW-0378">Hydrolase</keyword>
<feature type="domain" description="Glycoside hydrolase family 65 N-terminal" evidence="6">
    <location>
        <begin position="30"/>
        <end position="367"/>
    </location>
</feature>
<comment type="similarity">
    <text evidence="2">Belongs to the glycosyl hydrolase 65 family.</text>
</comment>
<dbReference type="GO" id="GO:0004555">
    <property type="term" value="F:alpha,alpha-trehalase activity"/>
    <property type="evidence" value="ECO:0007669"/>
    <property type="project" value="UniProtKB-EC"/>
</dbReference>
<dbReference type="EMBL" id="LR877145">
    <property type="protein sequence ID" value="CAD2213111.1"/>
    <property type="molecule type" value="Genomic_DNA"/>
</dbReference>
<dbReference type="PANTHER" id="PTHR11051">
    <property type="entry name" value="GLYCOSYL HYDROLASE-RELATED"/>
    <property type="match status" value="1"/>
</dbReference>
<dbReference type="GO" id="GO:0005975">
    <property type="term" value="P:carbohydrate metabolic process"/>
    <property type="evidence" value="ECO:0007669"/>
    <property type="project" value="InterPro"/>
</dbReference>
<evidence type="ECO:0000313" key="8">
    <source>
        <dbReference type="Proteomes" id="UP000515908"/>
    </source>
</evidence>
<dbReference type="PANTHER" id="PTHR11051:SF8">
    <property type="entry name" value="PROTEIN-GLUCOSYLGALACTOSYLHYDROXYLYSINE GLUCOSIDASE"/>
    <property type="match status" value="1"/>
</dbReference>
<feature type="domain" description="Glycoside hydrolase family 65 C-terminal" evidence="5">
    <location>
        <begin position="796"/>
        <end position="843"/>
    </location>
</feature>
<dbReference type="Gene3D" id="1.10.150.240">
    <property type="entry name" value="Putative phosphatase, domain 2"/>
    <property type="match status" value="1"/>
</dbReference>
<dbReference type="SUPFAM" id="SSF74650">
    <property type="entry name" value="Galactose mutarotase-like"/>
    <property type="match status" value="1"/>
</dbReference>
<dbReference type="Pfam" id="PF03632">
    <property type="entry name" value="Glyco_hydro_65m"/>
    <property type="match status" value="1"/>
</dbReference>
<dbReference type="Gene3D" id="3.40.50.1000">
    <property type="entry name" value="HAD superfamily/HAD-like"/>
    <property type="match status" value="1"/>
</dbReference>
<dbReference type="Gene3D" id="1.50.10.10">
    <property type="match status" value="1"/>
</dbReference>
<dbReference type="InterPro" id="IPR023214">
    <property type="entry name" value="HAD_sf"/>
</dbReference>
<dbReference type="SUPFAM" id="SSF48208">
    <property type="entry name" value="Six-hairpin glycosidases"/>
    <property type="match status" value="1"/>
</dbReference>
<dbReference type="InterPro" id="IPR005195">
    <property type="entry name" value="Glyco_hydro_65_M"/>
</dbReference>
<dbReference type="InterPro" id="IPR037018">
    <property type="entry name" value="GH65_N"/>
</dbReference>
<proteinExistence type="inferred from homology"/>
<dbReference type="Pfam" id="PF03636">
    <property type="entry name" value="Glyco_hydro_65N"/>
    <property type="match status" value="1"/>
</dbReference>
<dbReference type="Gene3D" id="2.70.98.40">
    <property type="entry name" value="Glycoside hydrolase, family 65, N-terminal domain"/>
    <property type="match status" value="1"/>
</dbReference>
<evidence type="ECO:0000256" key="2">
    <source>
        <dbReference type="ARBA" id="ARBA00006768"/>
    </source>
</evidence>
<organism evidence="7 8">
    <name type="scientific">Angomonas deanei</name>
    <dbReference type="NCBI Taxonomy" id="59799"/>
    <lineage>
        <taxon>Eukaryota</taxon>
        <taxon>Discoba</taxon>
        <taxon>Euglenozoa</taxon>
        <taxon>Kinetoplastea</taxon>
        <taxon>Metakinetoplastina</taxon>
        <taxon>Trypanosomatida</taxon>
        <taxon>Trypanosomatidae</taxon>
        <taxon>Strigomonadinae</taxon>
        <taxon>Angomonas</taxon>
    </lineage>
</organism>
<dbReference type="InterPro" id="IPR012341">
    <property type="entry name" value="6hp_glycosidase-like_sf"/>
</dbReference>
<dbReference type="InterPro" id="IPR005196">
    <property type="entry name" value="Glyco_hydro_65_N"/>
</dbReference>
<protein>
    <submittedName>
        <fullName evidence="7">Glycosyl hydrolase family 65, N-terminal domain/Glycosyl hydrolase family 65 central catalytic domain/Glycosyl hydrolase family 65, C-terminal domain/Haloacid dehalogenase-like hydrolase, putative</fullName>
    </submittedName>
</protein>
<dbReference type="AlphaFoldDB" id="A0A7G2C1M4"/>
<comment type="catalytic activity">
    <reaction evidence="1">
        <text>alpha,alpha-trehalose + H2O = alpha-D-glucose + beta-D-glucose</text>
        <dbReference type="Rhea" id="RHEA:32675"/>
        <dbReference type="ChEBI" id="CHEBI:15377"/>
        <dbReference type="ChEBI" id="CHEBI:15903"/>
        <dbReference type="ChEBI" id="CHEBI:16551"/>
        <dbReference type="ChEBI" id="CHEBI:17925"/>
        <dbReference type="EC" id="3.2.1.28"/>
    </reaction>
</comment>
<dbReference type="InterPro" id="IPR036412">
    <property type="entry name" value="HAD-like_sf"/>
</dbReference>
<dbReference type="Gene3D" id="2.60.420.10">
    <property type="entry name" value="Maltose phosphorylase, domain 3"/>
    <property type="match status" value="1"/>
</dbReference>
<sequence>MSTVDKPRSKIQCGSWELRETSLAAGEEIPVNETLFSLSNGVIGLRGFTEESEHVFNYYPGGTDSTTGCESRSSNISNGGRSTKTSHPAKVDNVYVDSELRIPEKSLRGTFFAGFYERRLLNRSRIFSVGLCTKECFLVKAPDAFCIDVFIAGEHVNSSSGRFFSQTRKLDLRTGEMRRRVLWESHSGKELAIECTRIVSSVRKNIAAVKYTITARNVNNTDIRIVSRTDTSDGRMGGFYDVENVFTSSDIQEATSGVFVRTRNSCRHLGVVVAERCSSFQSVEQNRSFEGAVSLDKSNTSINEESTHLSTPLANNSSNFPLSPVVTARSTTFLSPKCVEVDSGVETTFTSCISEKTCIELEKYVGLFGDESAQQEDLTDLALQKTRMAAKDGWVVLVEEHRRKMNAFWSVANVHLKGIASLQGAIRFNMLELKAAYNRSSCFAYPTHGLTGEMLGGLQQWEVDAFITPYMSHIHPESASALLRFRIKTLNYAKEIAADLDLPRGALWPHRTLDGSDNPSTHCAAFLFMNTVVAYALHQYVIITNDNNILLEGGAELLLTTALVYIEWGTWDGGVFHIRSVSGPDIYNGVVDNNFFTNVMAQHHLRWTLQIAGSLRENNPDQWAQLLAKCNMTEEDLTHMEKAAQQMFLLFDGKHRVYPVDQAFMSKKKWNLHDLRDKTKKNLIAEFHPNVIYRHQVCHIPDVLLVMTMLPTKFTMDEVKTNLHFYEPKTAVDSPLCHAIFAILYAAIGQTDEATKHFRRGLLVDVQNSAGNTGGGFHLSTAAASWQALVHGFGGMRVLHGVLHFNPTLPDNITEYEFNARHRGCLVRVSVTQKLVIYNLVDSPRGVEQLLISHKQGQRILLQKDKPESVRLFHDARVLDFDAIIFELDSIVDNIESIHYCAWKETLEEYFKMTEFTLTKELYLAYLSHGKPFAGLNEIFKKYNKPVLPTGDNDDGEETKTLYGLCQAKLEKFRAKVKRDGLKFREGAFKFLSHLRQSDICVGCVSGSRNGKWLVKESPQLNMSVDKFLDNLDGEEMMLRWRPETDYFSFCSRSMDCSSKRTIIVLDGIDGFSKSALEKFCMVIDVSENPAEYNLSVPTLKTQSFKDITVTTLDEITTSELTRLGNSAGGLKRKITVPDSFNSASAGDLAESFSLAT</sequence>
<evidence type="ECO:0000259" key="4">
    <source>
        <dbReference type="Pfam" id="PF03632"/>
    </source>
</evidence>
<dbReference type="InterPro" id="IPR011013">
    <property type="entry name" value="Gal_mutarotase_sf_dom"/>
</dbReference>
<dbReference type="GO" id="GO:0030246">
    <property type="term" value="F:carbohydrate binding"/>
    <property type="evidence" value="ECO:0007669"/>
    <property type="project" value="InterPro"/>
</dbReference>
<evidence type="ECO:0000256" key="3">
    <source>
        <dbReference type="SAM" id="MobiDB-lite"/>
    </source>
</evidence>
<keyword evidence="8" id="KW-1185">Reference proteome</keyword>
<gene>
    <name evidence="7" type="ORF">ADEAN_000054700</name>
</gene>
<feature type="region of interest" description="Disordered" evidence="3">
    <location>
        <begin position="66"/>
        <end position="86"/>
    </location>
</feature>
<dbReference type="Proteomes" id="UP000515908">
    <property type="component" value="Chromosome 01"/>
</dbReference>
<dbReference type="SUPFAM" id="SSF56784">
    <property type="entry name" value="HAD-like"/>
    <property type="match status" value="1"/>
</dbReference>
<dbReference type="Pfam" id="PF03633">
    <property type="entry name" value="Glyco_hydro_65C"/>
    <property type="match status" value="1"/>
</dbReference>
<evidence type="ECO:0000259" key="5">
    <source>
        <dbReference type="Pfam" id="PF03633"/>
    </source>
</evidence>
<dbReference type="InterPro" id="IPR005194">
    <property type="entry name" value="Glyco_hydro_65_C"/>
</dbReference>
<feature type="compositionally biased region" description="Low complexity" evidence="3">
    <location>
        <begin position="71"/>
        <end position="82"/>
    </location>
</feature>
<dbReference type="InterPro" id="IPR023198">
    <property type="entry name" value="PGP-like_dom2"/>
</dbReference>
<dbReference type="VEuPathDB" id="TriTrypDB:ADEAN_000054700"/>
<accession>A0A7G2C1M4</accession>
<feature type="domain" description="Glycoside hydrolase family 65 central catalytic" evidence="4">
    <location>
        <begin position="427"/>
        <end position="787"/>
    </location>
</feature>
<evidence type="ECO:0000259" key="6">
    <source>
        <dbReference type="Pfam" id="PF03636"/>
    </source>
</evidence>
<evidence type="ECO:0000313" key="7">
    <source>
        <dbReference type="EMBL" id="CAD2213111.1"/>
    </source>
</evidence>
<reference evidence="7 8" key="1">
    <citation type="submission" date="2020-08" db="EMBL/GenBank/DDBJ databases">
        <authorList>
            <person name="Newling K."/>
            <person name="Davey J."/>
            <person name="Forrester S."/>
        </authorList>
    </citation>
    <scope>NUCLEOTIDE SEQUENCE [LARGE SCALE GENOMIC DNA]</scope>
    <source>
        <strain evidence="8">Crithidia deanei Carvalho (ATCC PRA-265)</strain>
    </source>
</reference>
<evidence type="ECO:0000256" key="1">
    <source>
        <dbReference type="ARBA" id="ARBA00001576"/>
    </source>
</evidence>
<dbReference type="InterPro" id="IPR008928">
    <property type="entry name" value="6-hairpin_glycosidase_sf"/>
</dbReference>